<reference evidence="1" key="1">
    <citation type="submission" date="2020-08" db="EMBL/GenBank/DDBJ databases">
        <title>Multicomponent nature underlies the extraordinary mechanical properties of spider dragline silk.</title>
        <authorList>
            <person name="Kono N."/>
            <person name="Nakamura H."/>
            <person name="Mori M."/>
            <person name="Yoshida Y."/>
            <person name="Ohtoshi R."/>
            <person name="Malay A.D."/>
            <person name="Moran D.A.P."/>
            <person name="Tomita M."/>
            <person name="Numata K."/>
            <person name="Arakawa K."/>
        </authorList>
    </citation>
    <scope>NUCLEOTIDE SEQUENCE</scope>
</reference>
<proteinExistence type="predicted"/>
<name>A0A8X6IAP5_NEPPI</name>
<accession>A0A8X6IAP5</accession>
<dbReference type="OrthoDB" id="416437at2759"/>
<evidence type="ECO:0000313" key="1">
    <source>
        <dbReference type="EMBL" id="GFS34995.1"/>
    </source>
</evidence>
<gene>
    <name evidence="1" type="ORF">NPIL_196161</name>
</gene>
<dbReference type="AlphaFoldDB" id="A0A8X6IAP5"/>
<evidence type="ECO:0000313" key="2">
    <source>
        <dbReference type="Proteomes" id="UP000887013"/>
    </source>
</evidence>
<dbReference type="EMBL" id="BMAW01042597">
    <property type="protein sequence ID" value="GFS34995.1"/>
    <property type="molecule type" value="Genomic_DNA"/>
</dbReference>
<sequence>MCSSTSLARQILYNYVAISHFARLESEDIIRVIPAENSEVINPKMEQYDNDEETRKSIKYKRVSDNSRIVHASWTQSHPTFSNAVYHVDS</sequence>
<keyword evidence="2" id="KW-1185">Reference proteome</keyword>
<dbReference type="Proteomes" id="UP000887013">
    <property type="component" value="Unassembled WGS sequence"/>
</dbReference>
<protein>
    <submittedName>
        <fullName evidence="1">Uncharacterized protein</fullName>
    </submittedName>
</protein>
<comment type="caution">
    <text evidence="1">The sequence shown here is derived from an EMBL/GenBank/DDBJ whole genome shotgun (WGS) entry which is preliminary data.</text>
</comment>
<organism evidence="1 2">
    <name type="scientific">Nephila pilipes</name>
    <name type="common">Giant wood spider</name>
    <name type="synonym">Nephila maculata</name>
    <dbReference type="NCBI Taxonomy" id="299642"/>
    <lineage>
        <taxon>Eukaryota</taxon>
        <taxon>Metazoa</taxon>
        <taxon>Ecdysozoa</taxon>
        <taxon>Arthropoda</taxon>
        <taxon>Chelicerata</taxon>
        <taxon>Arachnida</taxon>
        <taxon>Araneae</taxon>
        <taxon>Araneomorphae</taxon>
        <taxon>Entelegynae</taxon>
        <taxon>Araneoidea</taxon>
        <taxon>Nephilidae</taxon>
        <taxon>Nephila</taxon>
    </lineage>
</organism>